<keyword evidence="1" id="KW-1133">Transmembrane helix</keyword>
<dbReference type="AlphaFoldDB" id="A0A3E2NA86"/>
<dbReference type="GO" id="GO:0016020">
    <property type="term" value="C:membrane"/>
    <property type="evidence" value="ECO:0007669"/>
    <property type="project" value="InterPro"/>
</dbReference>
<sequence>MKVTSIRNIKIKTKLLLLGAISILGLLFIGTESVITASKINEASTVISQSWVPAIIIAEELNTRTADYRIKEYNHVVTTSGADKTRLEQEMEAIRTEIDQSFSRYELYIADESDRQLMAQAKDNWNNYLECSDRLLSVSRENDSEEAFHIIMGESRQLFDEASNGFLKVVDYNRKGSEAASIEGDHLYMRLAKMKVISVGVVGFLISLLVIYIIIAIDKPVKDLVEGTRRVADGDLDVYLTYRSRDEIGILTNSVNQLIDRLKHIIDDEKFLFQEIGSENFDVKSTCEKAYRGDFAPILYSITSLMSRLSASKKRKEGMQENEGGGKKGVREITRIRKLKEMKVSKGKTAEECVVKEIKKNGGRNMDASDQTS</sequence>
<organism evidence="3 4">
    <name type="scientific">Lacrimispora amygdalina</name>
    <dbReference type="NCBI Taxonomy" id="253257"/>
    <lineage>
        <taxon>Bacteria</taxon>
        <taxon>Bacillati</taxon>
        <taxon>Bacillota</taxon>
        <taxon>Clostridia</taxon>
        <taxon>Lachnospirales</taxon>
        <taxon>Lachnospiraceae</taxon>
        <taxon>Lacrimispora</taxon>
    </lineage>
</organism>
<dbReference type="OrthoDB" id="2023123at2"/>
<comment type="caution">
    <text evidence="3">The sequence shown here is derived from an EMBL/GenBank/DDBJ whole genome shotgun (WGS) entry which is preliminary data.</text>
</comment>
<dbReference type="SMART" id="SM00304">
    <property type="entry name" value="HAMP"/>
    <property type="match status" value="1"/>
</dbReference>
<dbReference type="InterPro" id="IPR047347">
    <property type="entry name" value="YvaQ-like_sensor"/>
</dbReference>
<dbReference type="PROSITE" id="PS50885">
    <property type="entry name" value="HAMP"/>
    <property type="match status" value="1"/>
</dbReference>
<dbReference type="InterPro" id="IPR024478">
    <property type="entry name" value="HlyB_4HB_MCP"/>
</dbReference>
<feature type="domain" description="HAMP" evidence="2">
    <location>
        <begin position="215"/>
        <end position="267"/>
    </location>
</feature>
<dbReference type="InterPro" id="IPR003660">
    <property type="entry name" value="HAMP_dom"/>
</dbReference>
<dbReference type="SUPFAM" id="SSF158472">
    <property type="entry name" value="HAMP domain-like"/>
    <property type="match status" value="1"/>
</dbReference>
<dbReference type="Proteomes" id="UP000260680">
    <property type="component" value="Unassembled WGS sequence"/>
</dbReference>
<dbReference type="GO" id="GO:0007165">
    <property type="term" value="P:signal transduction"/>
    <property type="evidence" value="ECO:0007669"/>
    <property type="project" value="InterPro"/>
</dbReference>
<evidence type="ECO:0000256" key="1">
    <source>
        <dbReference type="SAM" id="Phobius"/>
    </source>
</evidence>
<dbReference type="EMBL" id="QOHO01000052">
    <property type="protein sequence ID" value="RFZ77854.1"/>
    <property type="molecule type" value="Genomic_DNA"/>
</dbReference>
<keyword evidence="1" id="KW-0472">Membrane</keyword>
<dbReference type="Pfam" id="PF00672">
    <property type="entry name" value="HAMP"/>
    <property type="match status" value="1"/>
</dbReference>
<dbReference type="CDD" id="cd19411">
    <property type="entry name" value="MCP2201-like_sensor"/>
    <property type="match status" value="1"/>
</dbReference>
<feature type="transmembrane region" description="Helical" evidence="1">
    <location>
        <begin position="196"/>
        <end position="217"/>
    </location>
</feature>
<proteinExistence type="predicted"/>
<protein>
    <submittedName>
        <fullName evidence="3">HAMP domain-containing protein</fullName>
    </submittedName>
</protein>
<dbReference type="PANTHER" id="PTHR32089:SF112">
    <property type="entry name" value="LYSOZYME-LIKE PROTEIN-RELATED"/>
    <property type="match status" value="1"/>
</dbReference>
<gene>
    <name evidence="3" type="ORF">DS742_16535</name>
</gene>
<dbReference type="CDD" id="cd06225">
    <property type="entry name" value="HAMP"/>
    <property type="match status" value="1"/>
</dbReference>
<keyword evidence="1" id="KW-0812">Transmembrane</keyword>
<dbReference type="PANTHER" id="PTHR32089">
    <property type="entry name" value="METHYL-ACCEPTING CHEMOTAXIS PROTEIN MCPB"/>
    <property type="match status" value="1"/>
</dbReference>
<dbReference type="RefSeq" id="WP_117418085.1">
    <property type="nucleotide sequence ID" value="NZ_QOHO01000052.1"/>
</dbReference>
<accession>A0A3E2NA86</accession>
<evidence type="ECO:0000313" key="4">
    <source>
        <dbReference type="Proteomes" id="UP000260680"/>
    </source>
</evidence>
<name>A0A3E2NA86_9FIRM</name>
<dbReference type="Gene3D" id="6.10.340.10">
    <property type="match status" value="1"/>
</dbReference>
<evidence type="ECO:0000259" key="2">
    <source>
        <dbReference type="PROSITE" id="PS50885"/>
    </source>
</evidence>
<dbReference type="Pfam" id="PF12729">
    <property type="entry name" value="4HB_MCP_1"/>
    <property type="match status" value="1"/>
</dbReference>
<evidence type="ECO:0000313" key="3">
    <source>
        <dbReference type="EMBL" id="RFZ77854.1"/>
    </source>
</evidence>
<reference evidence="3 4" key="1">
    <citation type="submission" date="2018-07" db="EMBL/GenBank/DDBJ databases">
        <title>New species, Clostridium PI-S10-A1B.</title>
        <authorList>
            <person name="Krishna G."/>
            <person name="Summeta K."/>
            <person name="Shikha S."/>
            <person name="Prabhu P.B."/>
            <person name="Suresh K."/>
        </authorList>
    </citation>
    <scope>NUCLEOTIDE SEQUENCE [LARGE SCALE GENOMIC DNA]</scope>
    <source>
        <strain evidence="3 4">PI-S10-A1B</strain>
    </source>
</reference>